<dbReference type="GO" id="GO:0006351">
    <property type="term" value="P:DNA-templated transcription"/>
    <property type="evidence" value="ECO:0007669"/>
    <property type="project" value="TreeGrafter"/>
</dbReference>
<keyword evidence="4" id="KW-0804">Transcription</keyword>
<dbReference type="SUPFAM" id="SSF46785">
    <property type="entry name" value="Winged helix' DNA-binding domain"/>
    <property type="match status" value="1"/>
</dbReference>
<dbReference type="InterPro" id="IPR036388">
    <property type="entry name" value="WH-like_DNA-bd_sf"/>
</dbReference>
<dbReference type="Gene3D" id="3.40.190.290">
    <property type="match status" value="1"/>
</dbReference>
<dbReference type="PANTHER" id="PTHR30537">
    <property type="entry name" value="HTH-TYPE TRANSCRIPTIONAL REGULATOR"/>
    <property type="match status" value="1"/>
</dbReference>
<evidence type="ECO:0000259" key="5">
    <source>
        <dbReference type="PROSITE" id="PS50931"/>
    </source>
</evidence>
<dbReference type="InterPro" id="IPR005119">
    <property type="entry name" value="LysR_subst-bd"/>
</dbReference>
<comment type="similarity">
    <text evidence="1">Belongs to the LysR transcriptional regulatory family.</text>
</comment>
<evidence type="ECO:0000256" key="1">
    <source>
        <dbReference type="ARBA" id="ARBA00009437"/>
    </source>
</evidence>
<evidence type="ECO:0000256" key="2">
    <source>
        <dbReference type="ARBA" id="ARBA00023015"/>
    </source>
</evidence>
<dbReference type="AlphaFoldDB" id="A0A142JW55"/>
<evidence type="ECO:0000313" key="7">
    <source>
        <dbReference type="Proteomes" id="UP000075238"/>
    </source>
</evidence>
<proteinExistence type="inferred from homology"/>
<dbReference type="Proteomes" id="UP000075238">
    <property type="component" value="Chromosome 2"/>
</dbReference>
<dbReference type="InterPro" id="IPR036390">
    <property type="entry name" value="WH_DNA-bd_sf"/>
</dbReference>
<name>A0A142JW55_9BURK</name>
<dbReference type="STRING" id="1796606.A2G96_22385"/>
<keyword evidence="3" id="KW-0238">DNA-binding</keyword>
<keyword evidence="7" id="KW-1185">Reference proteome</keyword>
<dbReference type="Pfam" id="PF00126">
    <property type="entry name" value="HTH_1"/>
    <property type="match status" value="1"/>
</dbReference>
<dbReference type="KEGG" id="cnan:A2G96_22385"/>
<sequence>MQETRIVNNLPPLEDLRVFCLVAQRASFVAAAEELGSSPAYVSKRVKALEQVLGAQLLHRSTRQVSLTENGERVCRWARDMLDQIGQLRDEIAAGGAPRGLVRIGSSVGFGRRHVAPLISTLCQQFPGLEIRFDVFDKLVDLVAEGIDLDIRIGNDIAPHLIARRLARNWRVLCAAPAYLAARGVPRTLEALAQHDCLVTKERDHPFGIWRMTGPEGERSVKVGGRLSSNHGEIVTGWALAGHGVMLRSMWDVAADLEAGRLVQVLPDYRQDADIWAVYPSRLSGSARVRACVEFFMRHLGGATGESTT</sequence>
<dbReference type="PROSITE" id="PS50931">
    <property type="entry name" value="HTH_LYSR"/>
    <property type="match status" value="1"/>
</dbReference>
<reference evidence="6 7" key="1">
    <citation type="submission" date="2016-03" db="EMBL/GenBank/DDBJ databases">
        <title>Complete genome sequence of a novel chlorpyrifos degrading bacterium, Cupriavidus nantongensis sp. X1.</title>
        <authorList>
            <person name="Fang L."/>
        </authorList>
    </citation>
    <scope>NUCLEOTIDE SEQUENCE [LARGE SCALE GENOMIC DNA]</scope>
    <source>
        <strain evidence="6 7">X1</strain>
    </source>
</reference>
<dbReference type="InterPro" id="IPR000847">
    <property type="entry name" value="LysR_HTH_N"/>
</dbReference>
<dbReference type="GO" id="GO:0043565">
    <property type="term" value="F:sequence-specific DNA binding"/>
    <property type="evidence" value="ECO:0007669"/>
    <property type="project" value="TreeGrafter"/>
</dbReference>
<protein>
    <submittedName>
        <fullName evidence="6">LysR family transcriptional regulator</fullName>
    </submittedName>
</protein>
<dbReference type="Pfam" id="PF03466">
    <property type="entry name" value="LysR_substrate"/>
    <property type="match status" value="1"/>
</dbReference>
<dbReference type="Gene3D" id="1.10.10.10">
    <property type="entry name" value="Winged helix-like DNA-binding domain superfamily/Winged helix DNA-binding domain"/>
    <property type="match status" value="1"/>
</dbReference>
<evidence type="ECO:0000256" key="4">
    <source>
        <dbReference type="ARBA" id="ARBA00023163"/>
    </source>
</evidence>
<dbReference type="FunFam" id="1.10.10.10:FF:000001">
    <property type="entry name" value="LysR family transcriptional regulator"/>
    <property type="match status" value="1"/>
</dbReference>
<dbReference type="GO" id="GO:0003700">
    <property type="term" value="F:DNA-binding transcription factor activity"/>
    <property type="evidence" value="ECO:0007669"/>
    <property type="project" value="InterPro"/>
</dbReference>
<evidence type="ECO:0000313" key="6">
    <source>
        <dbReference type="EMBL" id="AMR82317.1"/>
    </source>
</evidence>
<dbReference type="PANTHER" id="PTHR30537:SF5">
    <property type="entry name" value="HTH-TYPE TRANSCRIPTIONAL ACTIVATOR TTDR-RELATED"/>
    <property type="match status" value="1"/>
</dbReference>
<accession>A0A142JW55</accession>
<dbReference type="CDD" id="cd08479">
    <property type="entry name" value="PBP2_CrgA_like_9"/>
    <property type="match status" value="1"/>
</dbReference>
<dbReference type="EMBL" id="CP014845">
    <property type="protein sequence ID" value="AMR82317.1"/>
    <property type="molecule type" value="Genomic_DNA"/>
</dbReference>
<gene>
    <name evidence="6" type="ORF">A2G96_22385</name>
</gene>
<organism evidence="6 7">
    <name type="scientific">Cupriavidus nantongensis</name>
    <dbReference type="NCBI Taxonomy" id="1796606"/>
    <lineage>
        <taxon>Bacteria</taxon>
        <taxon>Pseudomonadati</taxon>
        <taxon>Pseudomonadota</taxon>
        <taxon>Betaproteobacteria</taxon>
        <taxon>Burkholderiales</taxon>
        <taxon>Burkholderiaceae</taxon>
        <taxon>Cupriavidus</taxon>
    </lineage>
</organism>
<dbReference type="InterPro" id="IPR058163">
    <property type="entry name" value="LysR-type_TF_proteobact-type"/>
</dbReference>
<feature type="domain" description="HTH lysR-type" evidence="5">
    <location>
        <begin position="11"/>
        <end position="68"/>
    </location>
</feature>
<dbReference type="FunFam" id="3.40.190.290:FF:000001">
    <property type="entry name" value="Transcriptional regulator, LysR family"/>
    <property type="match status" value="1"/>
</dbReference>
<keyword evidence="2" id="KW-0805">Transcription regulation</keyword>
<dbReference type="SUPFAM" id="SSF53850">
    <property type="entry name" value="Periplasmic binding protein-like II"/>
    <property type="match status" value="1"/>
</dbReference>
<evidence type="ECO:0000256" key="3">
    <source>
        <dbReference type="ARBA" id="ARBA00023125"/>
    </source>
</evidence>